<feature type="non-terminal residue" evidence="2">
    <location>
        <position position="1"/>
    </location>
</feature>
<reference evidence="3" key="1">
    <citation type="submission" date="2022-10" db="EMBL/GenBank/DDBJ databases">
        <title>Genome assembly of Pristionchus species.</title>
        <authorList>
            <person name="Yoshida K."/>
            <person name="Sommer R.J."/>
        </authorList>
    </citation>
    <scope>NUCLEOTIDE SEQUENCE [LARGE SCALE GENOMIC DNA]</scope>
    <source>
        <strain evidence="3">RS5460</strain>
    </source>
</reference>
<dbReference type="EMBL" id="BTRK01000002">
    <property type="protein sequence ID" value="GMR36425.1"/>
    <property type="molecule type" value="Genomic_DNA"/>
</dbReference>
<organism evidence="2 3">
    <name type="scientific">Pristionchus mayeri</name>
    <dbReference type="NCBI Taxonomy" id="1317129"/>
    <lineage>
        <taxon>Eukaryota</taxon>
        <taxon>Metazoa</taxon>
        <taxon>Ecdysozoa</taxon>
        <taxon>Nematoda</taxon>
        <taxon>Chromadorea</taxon>
        <taxon>Rhabditida</taxon>
        <taxon>Rhabditina</taxon>
        <taxon>Diplogasteromorpha</taxon>
        <taxon>Diplogasteroidea</taxon>
        <taxon>Neodiplogasteridae</taxon>
        <taxon>Pristionchus</taxon>
    </lineage>
</organism>
<gene>
    <name evidence="2" type="ORF">PMAYCL1PPCAC_06620</name>
</gene>
<name>A0AAN5CA68_9BILA</name>
<protein>
    <submittedName>
        <fullName evidence="2">Uncharacterized protein</fullName>
    </submittedName>
</protein>
<proteinExistence type="predicted"/>
<dbReference type="Proteomes" id="UP001328107">
    <property type="component" value="Unassembled WGS sequence"/>
</dbReference>
<dbReference type="AlphaFoldDB" id="A0AAN5CA68"/>
<sequence length="124" mass="13862">IQGVDSVLRLRCRQSAGKDVIVRGCHAYANEDEGDTSDSSDEEEVDREAQFDADDEFHGTLILSNLTLLDGGEGTLTVSFNINPLDNPEETFYLLVESIVTKSERSGGYSRFYLEHSRREKRSA</sequence>
<evidence type="ECO:0000313" key="3">
    <source>
        <dbReference type="Proteomes" id="UP001328107"/>
    </source>
</evidence>
<evidence type="ECO:0000313" key="2">
    <source>
        <dbReference type="EMBL" id="GMR36425.1"/>
    </source>
</evidence>
<comment type="caution">
    <text evidence="2">The sequence shown here is derived from an EMBL/GenBank/DDBJ whole genome shotgun (WGS) entry which is preliminary data.</text>
</comment>
<keyword evidence="3" id="KW-1185">Reference proteome</keyword>
<evidence type="ECO:0000256" key="1">
    <source>
        <dbReference type="SAM" id="MobiDB-lite"/>
    </source>
</evidence>
<feature type="non-terminal residue" evidence="2">
    <location>
        <position position="124"/>
    </location>
</feature>
<accession>A0AAN5CA68</accession>
<feature type="compositionally biased region" description="Acidic residues" evidence="1">
    <location>
        <begin position="30"/>
        <end position="53"/>
    </location>
</feature>
<feature type="region of interest" description="Disordered" evidence="1">
    <location>
        <begin position="29"/>
        <end position="53"/>
    </location>
</feature>